<dbReference type="InterPro" id="IPR001650">
    <property type="entry name" value="Helicase_C-like"/>
</dbReference>
<dbReference type="EMBL" id="BARS01005241">
    <property type="protein sequence ID" value="GAF70302.1"/>
    <property type="molecule type" value="Genomic_DNA"/>
</dbReference>
<dbReference type="PANTHER" id="PTHR45766">
    <property type="entry name" value="DNA ANNEALING HELICASE AND ENDONUCLEASE ZRANB3 FAMILY MEMBER"/>
    <property type="match status" value="1"/>
</dbReference>
<dbReference type="GO" id="GO:0016787">
    <property type="term" value="F:hydrolase activity"/>
    <property type="evidence" value="ECO:0007669"/>
    <property type="project" value="UniProtKB-KW"/>
</dbReference>
<reference evidence="3" key="1">
    <citation type="journal article" date="2014" name="Front. Microbiol.">
        <title>High frequency of phylogenetically diverse reductive dehalogenase-homologous genes in deep subseafloor sedimentary metagenomes.</title>
        <authorList>
            <person name="Kawai M."/>
            <person name="Futagami T."/>
            <person name="Toyoda A."/>
            <person name="Takaki Y."/>
            <person name="Nishi S."/>
            <person name="Hori S."/>
            <person name="Arai W."/>
            <person name="Tsubouchi T."/>
            <person name="Morono Y."/>
            <person name="Uchiyama I."/>
            <person name="Ito T."/>
            <person name="Fujiyama A."/>
            <person name="Inagaki F."/>
            <person name="Takami H."/>
        </authorList>
    </citation>
    <scope>NUCLEOTIDE SEQUENCE</scope>
    <source>
        <strain evidence="3">Expedition CK06-06</strain>
    </source>
</reference>
<dbReference type="InterPro" id="IPR027417">
    <property type="entry name" value="P-loop_NTPase"/>
</dbReference>
<proteinExistence type="predicted"/>
<dbReference type="AlphaFoldDB" id="X0S2Y0"/>
<comment type="caution">
    <text evidence="3">The sequence shown here is derived from an EMBL/GenBank/DDBJ whole genome shotgun (WGS) entry which is preliminary data.</text>
</comment>
<dbReference type="Pfam" id="PF00271">
    <property type="entry name" value="Helicase_C"/>
    <property type="match status" value="1"/>
</dbReference>
<gene>
    <name evidence="3" type="ORF">S01H1_10259</name>
</gene>
<dbReference type="SUPFAM" id="SSF52540">
    <property type="entry name" value="P-loop containing nucleoside triphosphate hydrolases"/>
    <property type="match status" value="2"/>
</dbReference>
<dbReference type="Pfam" id="PF00176">
    <property type="entry name" value="SNF2-rel_dom"/>
    <property type="match status" value="1"/>
</dbReference>
<name>X0S2Y0_9ZZZZ</name>
<dbReference type="GO" id="GO:0031297">
    <property type="term" value="P:replication fork processing"/>
    <property type="evidence" value="ECO:0007669"/>
    <property type="project" value="TreeGrafter"/>
</dbReference>
<accession>X0S2Y0</accession>
<organism evidence="3">
    <name type="scientific">marine sediment metagenome</name>
    <dbReference type="NCBI Taxonomy" id="412755"/>
    <lineage>
        <taxon>unclassified sequences</taxon>
        <taxon>metagenomes</taxon>
        <taxon>ecological metagenomes</taxon>
    </lineage>
</organism>
<sequence length="440" mass="49674">AAKIQFAREIERFLSLRVHVLRPASHPGPVKVKGENWHEFRSRHKGQKMSPKMMGEAWLAHRQEHGIDGRKTVEEYVEACLVNGSRPFVVVGWEALVDNIKDLERYNPSTLVCDELHAGKSTKRWDVVHLPDLSEDPTKSLAQMRKEDGEARSQGGFIKDTEEGRKMLLPVLNQASAAARLARRASKRIGLTATPIKDRVRDLWGQLDTIEPNSHGNSSMWRSRYCDMKPGRYGGMDDRGSSNLDELKRRISHVAHILTYAETHKHLPPKRRQSVYIAPEDQCRPSGGFAKELRDAQKRGPSAVLEVRLAQAASKKRKAVLSMIEDHLSSGQKVTVFTGRRRDCDELGQMVRKLNYVKKHNTSVWSAHGEQSTEARQLIVDDYMDHPGPCALVGTGHSFGESLNINDTDAAFFVMLPYTPGQLRQWEGRFHRASSTKPVV</sequence>
<dbReference type="GO" id="GO:0006281">
    <property type="term" value="P:DNA repair"/>
    <property type="evidence" value="ECO:0007669"/>
    <property type="project" value="TreeGrafter"/>
</dbReference>
<dbReference type="InterPro" id="IPR038718">
    <property type="entry name" value="SNF2-like_sf"/>
</dbReference>
<evidence type="ECO:0000313" key="3">
    <source>
        <dbReference type="EMBL" id="GAF70302.1"/>
    </source>
</evidence>
<feature type="domain" description="Helicase C-terminal" evidence="2">
    <location>
        <begin position="323"/>
        <end position="440"/>
    </location>
</feature>
<feature type="non-terminal residue" evidence="3">
    <location>
        <position position="1"/>
    </location>
</feature>
<dbReference type="InterPro" id="IPR000330">
    <property type="entry name" value="SNF2_N"/>
</dbReference>
<evidence type="ECO:0000259" key="2">
    <source>
        <dbReference type="PROSITE" id="PS51194"/>
    </source>
</evidence>
<keyword evidence="1" id="KW-0378">Hydrolase</keyword>
<dbReference type="PROSITE" id="PS51194">
    <property type="entry name" value="HELICASE_CTER"/>
    <property type="match status" value="1"/>
</dbReference>
<protein>
    <recommendedName>
        <fullName evidence="2">Helicase C-terminal domain-containing protein</fullName>
    </recommendedName>
</protein>
<evidence type="ECO:0000256" key="1">
    <source>
        <dbReference type="ARBA" id="ARBA00022801"/>
    </source>
</evidence>
<dbReference type="Gene3D" id="3.40.50.10810">
    <property type="entry name" value="Tandem AAA-ATPase domain"/>
    <property type="match status" value="1"/>
</dbReference>
<dbReference type="GO" id="GO:0005524">
    <property type="term" value="F:ATP binding"/>
    <property type="evidence" value="ECO:0007669"/>
    <property type="project" value="InterPro"/>
</dbReference>
<dbReference type="PANTHER" id="PTHR45766:SF6">
    <property type="entry name" value="SWI_SNF-RELATED MATRIX-ASSOCIATED ACTIN-DEPENDENT REGULATOR OF CHROMATIN SUBFAMILY A-LIKE PROTEIN 1"/>
    <property type="match status" value="1"/>
</dbReference>
<feature type="non-terminal residue" evidence="3">
    <location>
        <position position="440"/>
    </location>
</feature>
<dbReference type="Gene3D" id="3.40.50.300">
    <property type="entry name" value="P-loop containing nucleotide triphosphate hydrolases"/>
    <property type="match status" value="1"/>
</dbReference>